<reference evidence="2 3" key="1">
    <citation type="submission" date="2016-06" db="EMBL/GenBank/DDBJ databases">
        <authorList>
            <person name="Kjaerup R.B."/>
            <person name="Dalgaard T.S."/>
            <person name="Juul-Madsen H.R."/>
        </authorList>
    </citation>
    <scope>NUCLEOTIDE SEQUENCE [LARGE SCALE GENOMIC DNA]</scope>
    <source>
        <strain evidence="2 3">DSM 45248</strain>
    </source>
</reference>
<dbReference type="PATRIC" id="fig|299146.4.peg.964"/>
<sequence>MTTAASQRTRTVAAAQLEELAAEVAKLAAQVADLQQIQVERTQDGDRKDQPPLYSTVEEWVTKYLLPTFPRPVGEVGLTRWHWCEQWWRHDEAVTRLTALWYGWEQARLQMTGMLPWLRELDHQLPILCGDDGPFRNCAAGGELGEKRHRSSPEVPAQPAPDNWWRWWD</sequence>
<protein>
    <recommendedName>
        <fullName evidence="4">DUF4913 domain-containing protein</fullName>
    </recommendedName>
</protein>
<evidence type="ECO:0000313" key="3">
    <source>
        <dbReference type="Proteomes" id="UP000198765"/>
    </source>
</evidence>
<dbReference type="OrthoDB" id="4570343at2"/>
<proteinExistence type="predicted"/>
<dbReference type="Proteomes" id="UP000198765">
    <property type="component" value="Chromosome I"/>
</dbReference>
<dbReference type="EMBL" id="LT594324">
    <property type="protein sequence ID" value="SBT40368.1"/>
    <property type="molecule type" value="Genomic_DNA"/>
</dbReference>
<dbReference type="RefSeq" id="WP_091191867.1">
    <property type="nucleotide sequence ID" value="NZ_LT594324.1"/>
</dbReference>
<feature type="coiled-coil region" evidence="1">
    <location>
        <begin position="10"/>
        <end position="37"/>
    </location>
</feature>
<evidence type="ECO:0000256" key="1">
    <source>
        <dbReference type="SAM" id="Coils"/>
    </source>
</evidence>
<organism evidence="2 3">
    <name type="scientific">Micromonospora narathiwatensis</name>
    <dbReference type="NCBI Taxonomy" id="299146"/>
    <lineage>
        <taxon>Bacteria</taxon>
        <taxon>Bacillati</taxon>
        <taxon>Actinomycetota</taxon>
        <taxon>Actinomycetes</taxon>
        <taxon>Micromonosporales</taxon>
        <taxon>Micromonosporaceae</taxon>
        <taxon>Micromonospora</taxon>
    </lineage>
</organism>
<dbReference type="InterPro" id="IPR032584">
    <property type="entry name" value="DUF4913"/>
</dbReference>
<dbReference type="Pfam" id="PF16259">
    <property type="entry name" value="DUF4913"/>
    <property type="match status" value="1"/>
</dbReference>
<evidence type="ECO:0000313" key="2">
    <source>
        <dbReference type="EMBL" id="SBT40368.1"/>
    </source>
</evidence>
<accession>A0A1A8Z936</accession>
<dbReference type="AlphaFoldDB" id="A0A1A8Z936"/>
<gene>
    <name evidence="2" type="ORF">GA0070621_0942</name>
</gene>
<evidence type="ECO:0008006" key="4">
    <source>
        <dbReference type="Google" id="ProtNLM"/>
    </source>
</evidence>
<name>A0A1A8Z936_9ACTN</name>
<keyword evidence="3" id="KW-1185">Reference proteome</keyword>
<keyword evidence="1" id="KW-0175">Coiled coil</keyword>